<organism evidence="2 3">
    <name type="scientific">Psychrobacillus mangrovi</name>
    <dbReference type="NCBI Taxonomy" id="3117745"/>
    <lineage>
        <taxon>Bacteria</taxon>
        <taxon>Bacillati</taxon>
        <taxon>Bacillota</taxon>
        <taxon>Bacilli</taxon>
        <taxon>Bacillales</taxon>
        <taxon>Bacillaceae</taxon>
        <taxon>Psychrobacillus</taxon>
    </lineage>
</organism>
<feature type="transmembrane region" description="Helical" evidence="1">
    <location>
        <begin position="94"/>
        <end position="117"/>
    </location>
</feature>
<sequence length="118" mass="13566">MKNNRDGENSIRTVLMTPVVIFLELIRILFIMAIVIGILGYFVGEVYLEIGTDIDKYGWMTYIAILILIFVLYRNKLQFSGWYKGKGREKLPKLVSRILIFTSISLLLLPPVLSILLN</sequence>
<keyword evidence="3" id="KW-1185">Reference proteome</keyword>
<gene>
    <name evidence="2" type="ORF">WAX74_20270</name>
</gene>
<feature type="transmembrane region" description="Helical" evidence="1">
    <location>
        <begin position="21"/>
        <end position="44"/>
    </location>
</feature>
<keyword evidence="1" id="KW-0812">Transmembrane</keyword>
<comment type="caution">
    <text evidence="2">The sequence shown here is derived from an EMBL/GenBank/DDBJ whole genome shotgun (WGS) entry which is preliminary data.</text>
</comment>
<keyword evidence="1" id="KW-0472">Membrane</keyword>
<feature type="transmembrane region" description="Helical" evidence="1">
    <location>
        <begin position="56"/>
        <end position="73"/>
    </location>
</feature>
<keyword evidence="1" id="KW-1133">Transmembrane helix</keyword>
<accession>A0ABU8FCD6</accession>
<evidence type="ECO:0000313" key="3">
    <source>
        <dbReference type="Proteomes" id="UP001364890"/>
    </source>
</evidence>
<name>A0ABU8FCD6_9BACI</name>
<evidence type="ECO:0000313" key="2">
    <source>
        <dbReference type="EMBL" id="MEI4771940.1"/>
    </source>
</evidence>
<protein>
    <submittedName>
        <fullName evidence="2">Uncharacterized protein</fullName>
    </submittedName>
</protein>
<proteinExistence type="predicted"/>
<dbReference type="EMBL" id="JBAWSY010000034">
    <property type="protein sequence ID" value="MEI4771940.1"/>
    <property type="molecule type" value="Genomic_DNA"/>
</dbReference>
<evidence type="ECO:0000256" key="1">
    <source>
        <dbReference type="SAM" id="Phobius"/>
    </source>
</evidence>
<reference evidence="2 3" key="1">
    <citation type="submission" date="2024-01" db="EMBL/GenBank/DDBJ databases">
        <title>Seven novel Bacillus-like species.</title>
        <authorList>
            <person name="Liu G."/>
        </authorList>
    </citation>
    <scope>NUCLEOTIDE SEQUENCE [LARGE SCALE GENOMIC DNA]</scope>
    <source>
        <strain evidence="2 3">FJAT-51614</strain>
    </source>
</reference>
<dbReference type="RefSeq" id="WP_336499490.1">
    <property type="nucleotide sequence ID" value="NZ_JBAWSY010000034.1"/>
</dbReference>
<dbReference type="Proteomes" id="UP001364890">
    <property type="component" value="Unassembled WGS sequence"/>
</dbReference>